<keyword evidence="2" id="KW-1185">Reference proteome</keyword>
<dbReference type="Proteomes" id="UP000762676">
    <property type="component" value="Unassembled WGS sequence"/>
</dbReference>
<dbReference type="InterPro" id="IPR039684">
    <property type="entry name" value="FANCG"/>
</dbReference>
<dbReference type="SUPFAM" id="SSF48452">
    <property type="entry name" value="TPR-like"/>
    <property type="match status" value="1"/>
</dbReference>
<sequence>SRGTLEISLCTMARKCESNFKPLVQNITEPESIARFLESSFKNSKVIQVWPLSKQTLRQELSVVANALLLYTAVKSSAICHNLPELCRMEQLLCQSLDRAFQFMSESPSHLWSIGRERSITELMQRILGALKDPIIHFRSLDVLGSIVTVCGLACLFVRAHSDKTEVQPMILVFQDITNTLCKDTLQQPLPYKNGRLEEEEFPEDSKPEDFPCLQDFVNTVLCLHPNDARATRVVYKPWQWLDIICLCKEYMSKQEYSSAMEHLEGLLNTPLDPEIRSAVLCLFAQCYLHQDCSQLALQTYKKALKADQDNHLVFFYLAEVYKLLKQEDLELESLSLLVKVLTHKHLGSKTLTPDLHLDALVFSLCDALPSVKLPETLHHFAQRCVELHRYTEATEQYLTLLRLLEEDLECTSVSSIHGDNRPVDVQEIVVEAAEALALAKQTEQCLRLVEKFLPVFAANDTIYLSSSNLADSNISGAGLNDSQDSLLGSQLNIESPRCSVSLQREREKLERVDSFSKSHEFENLCISTQRKRLRSSSFLMDDDERSQHKGPGKDRWWSSSLVVRLLLSKADVLIPNEGYSEGVIRCLYR</sequence>
<dbReference type="AlphaFoldDB" id="A0AAV4FQN9"/>
<proteinExistence type="predicted"/>
<evidence type="ECO:0000313" key="1">
    <source>
        <dbReference type="EMBL" id="GFR74661.1"/>
    </source>
</evidence>
<organism evidence="1 2">
    <name type="scientific">Elysia marginata</name>
    <dbReference type="NCBI Taxonomy" id="1093978"/>
    <lineage>
        <taxon>Eukaryota</taxon>
        <taxon>Metazoa</taxon>
        <taxon>Spiralia</taxon>
        <taxon>Lophotrochozoa</taxon>
        <taxon>Mollusca</taxon>
        <taxon>Gastropoda</taxon>
        <taxon>Heterobranchia</taxon>
        <taxon>Euthyneura</taxon>
        <taxon>Panpulmonata</taxon>
        <taxon>Sacoglossa</taxon>
        <taxon>Placobranchoidea</taxon>
        <taxon>Plakobranchidae</taxon>
        <taxon>Elysia</taxon>
    </lineage>
</organism>
<dbReference type="GO" id="GO:0043240">
    <property type="term" value="C:Fanconi anaemia nuclear complex"/>
    <property type="evidence" value="ECO:0007669"/>
    <property type="project" value="InterPro"/>
</dbReference>
<dbReference type="PANTHER" id="PTHR15254:SF2">
    <property type="entry name" value="FANCONI ANEMIA GROUP G PROTEIN"/>
    <property type="match status" value="1"/>
</dbReference>
<dbReference type="GO" id="GO:0036297">
    <property type="term" value="P:interstrand cross-link repair"/>
    <property type="evidence" value="ECO:0007669"/>
    <property type="project" value="InterPro"/>
</dbReference>
<dbReference type="PANTHER" id="PTHR15254">
    <property type="entry name" value="FANCONI ANEMIA GROUP G PROTEIN FAMILY MEMBER"/>
    <property type="match status" value="1"/>
</dbReference>
<dbReference type="Gene3D" id="1.25.40.10">
    <property type="entry name" value="Tetratricopeptide repeat domain"/>
    <property type="match status" value="1"/>
</dbReference>
<protein>
    <submittedName>
        <fullName evidence="1">Fanconi anemia group G protein</fullName>
    </submittedName>
</protein>
<dbReference type="EMBL" id="BMAT01000857">
    <property type="protein sequence ID" value="GFR74661.1"/>
    <property type="molecule type" value="Genomic_DNA"/>
</dbReference>
<evidence type="ECO:0000313" key="2">
    <source>
        <dbReference type="Proteomes" id="UP000762676"/>
    </source>
</evidence>
<name>A0AAV4FQN9_9GAST</name>
<dbReference type="InterPro" id="IPR011990">
    <property type="entry name" value="TPR-like_helical_dom_sf"/>
</dbReference>
<comment type="caution">
    <text evidence="1">The sequence shown here is derived from an EMBL/GenBank/DDBJ whole genome shotgun (WGS) entry which is preliminary data.</text>
</comment>
<feature type="non-terminal residue" evidence="1">
    <location>
        <position position="1"/>
    </location>
</feature>
<gene>
    <name evidence="1" type="ORF">ElyMa_000435100</name>
</gene>
<accession>A0AAV4FQN9</accession>
<reference evidence="1 2" key="1">
    <citation type="journal article" date="2021" name="Elife">
        <title>Chloroplast acquisition without the gene transfer in kleptoplastic sea slugs, Plakobranchus ocellatus.</title>
        <authorList>
            <person name="Maeda T."/>
            <person name="Takahashi S."/>
            <person name="Yoshida T."/>
            <person name="Shimamura S."/>
            <person name="Takaki Y."/>
            <person name="Nagai Y."/>
            <person name="Toyoda A."/>
            <person name="Suzuki Y."/>
            <person name="Arimoto A."/>
            <person name="Ishii H."/>
            <person name="Satoh N."/>
            <person name="Nishiyama T."/>
            <person name="Hasebe M."/>
            <person name="Maruyama T."/>
            <person name="Minagawa J."/>
            <person name="Obokata J."/>
            <person name="Shigenobu S."/>
        </authorList>
    </citation>
    <scope>NUCLEOTIDE SEQUENCE [LARGE SCALE GENOMIC DNA]</scope>
</reference>